<feature type="repeat" description="ANK" evidence="1">
    <location>
        <begin position="201"/>
        <end position="233"/>
    </location>
</feature>
<name>A0A151R6N2_CAJCA</name>
<evidence type="ECO:0000256" key="2">
    <source>
        <dbReference type="SAM" id="MobiDB-lite"/>
    </source>
</evidence>
<dbReference type="CDD" id="cd00303">
    <property type="entry name" value="retropepsin_like"/>
    <property type="match status" value="1"/>
</dbReference>
<dbReference type="SMART" id="SM00443">
    <property type="entry name" value="G_patch"/>
    <property type="match status" value="1"/>
</dbReference>
<feature type="compositionally biased region" description="Basic and acidic residues" evidence="2">
    <location>
        <begin position="414"/>
        <end position="426"/>
    </location>
</feature>
<dbReference type="Gene3D" id="2.40.70.10">
    <property type="entry name" value="Acid Proteases"/>
    <property type="match status" value="1"/>
</dbReference>
<dbReference type="SUPFAM" id="SSF50630">
    <property type="entry name" value="Acid proteases"/>
    <property type="match status" value="1"/>
</dbReference>
<dbReference type="PROSITE" id="PS50088">
    <property type="entry name" value="ANK_REPEAT"/>
    <property type="match status" value="1"/>
</dbReference>
<dbReference type="Proteomes" id="UP000075243">
    <property type="component" value="Unassembled WGS sequence"/>
</dbReference>
<proteinExistence type="predicted"/>
<evidence type="ECO:0000313" key="4">
    <source>
        <dbReference type="EMBL" id="KYP38201.1"/>
    </source>
</evidence>
<accession>A0A151R6N2</accession>
<dbReference type="EMBL" id="KQ484026">
    <property type="protein sequence ID" value="KYP38201.1"/>
    <property type="molecule type" value="Genomic_DNA"/>
</dbReference>
<feature type="region of interest" description="Disordered" evidence="2">
    <location>
        <begin position="391"/>
        <end position="428"/>
    </location>
</feature>
<dbReference type="PANTHER" id="PTHR32108:SF9">
    <property type="entry name" value="REVERSE TRANSCRIPTASE RNASE H-LIKE DOMAIN-CONTAINING PROTEIN"/>
    <property type="match status" value="1"/>
</dbReference>
<dbReference type="InterPro" id="IPR021109">
    <property type="entry name" value="Peptidase_aspartic_dom_sf"/>
</dbReference>
<dbReference type="OrthoDB" id="1736143at2759"/>
<protein>
    <recommendedName>
        <fullName evidence="3">G-patch domain-containing protein</fullName>
    </recommendedName>
</protein>
<dbReference type="Gramene" id="C.cajan_41115.t">
    <property type="protein sequence ID" value="C.cajan_41115.t.cds1"/>
    <property type="gene ID" value="C.cajan_41115"/>
</dbReference>
<feature type="compositionally biased region" description="Basic and acidic residues" evidence="2">
    <location>
        <begin position="85"/>
        <end position="109"/>
    </location>
</feature>
<dbReference type="GO" id="GO:0003676">
    <property type="term" value="F:nucleic acid binding"/>
    <property type="evidence" value="ECO:0007669"/>
    <property type="project" value="InterPro"/>
</dbReference>
<dbReference type="OMA" id="WIYMARV"/>
<evidence type="ECO:0000256" key="1">
    <source>
        <dbReference type="PROSITE-ProRule" id="PRU00023"/>
    </source>
</evidence>
<evidence type="ECO:0000259" key="3">
    <source>
        <dbReference type="PROSITE" id="PS50174"/>
    </source>
</evidence>
<evidence type="ECO:0000313" key="5">
    <source>
        <dbReference type="Proteomes" id="UP000075243"/>
    </source>
</evidence>
<feature type="region of interest" description="Disordered" evidence="2">
    <location>
        <begin position="82"/>
        <end position="115"/>
    </location>
</feature>
<dbReference type="InterPro" id="IPR002110">
    <property type="entry name" value="Ankyrin_rpt"/>
</dbReference>
<gene>
    <name evidence="4" type="ORF">KK1_040565</name>
</gene>
<keyword evidence="1" id="KW-0040">ANK repeat</keyword>
<dbReference type="InterPro" id="IPR000467">
    <property type="entry name" value="G_patch_dom"/>
</dbReference>
<dbReference type="PANTHER" id="PTHR32108">
    <property type="entry name" value="DNA-DIRECTED RNA POLYMERASE SUBUNIT ALPHA"/>
    <property type="match status" value="1"/>
</dbReference>
<sequence>MDRTPFVIKCKPTTAPSERTSTPLLVIKTNKGEGPTPLKITAPRPFPYESNKVVPWIYDIHSSADSDISNIAGLGGMTRSGRIYTPEDLHDKAPKNKGKEKEKEKTEENKESEEETDELLKYIRQSEYSIVDQLHRTPAKITLLSLILSSEPHRQALLKVLNEAYVSHTISQDKFEGIVSHITANDHLTFTDEEIPAEGPNHNKPLHISVKCKEYHIAKVLVDNGSSLNVMPKRTFDQVAIKGIQMRPSNMIVRAFDGSKREVVGEINLPIQIGPTIFNVEFQVMDITPAYSCLLGRPWIHDAKAVPSTLHQKVKFIVGDKLVTVQAEDDILISKPSAIPYVDAAEEALETAFQALEIANVETFPREMKKVAYMLTKNGYLPGQGLGKDSQGIPELPIIKDNPGKQGLGYNPNKDQRTKRNQDPSRRSLSQIFRKVGSQASRPVVVIKCSSSSDRDV</sequence>
<dbReference type="AlphaFoldDB" id="A0A151R6N2"/>
<feature type="domain" description="G-patch" evidence="3">
    <location>
        <begin position="374"/>
        <end position="413"/>
    </location>
</feature>
<dbReference type="PROSITE" id="PS50174">
    <property type="entry name" value="G_PATCH"/>
    <property type="match status" value="1"/>
</dbReference>
<reference evidence="4" key="1">
    <citation type="journal article" date="2012" name="Nat. Biotechnol.">
        <title>Draft genome sequence of pigeonpea (Cajanus cajan), an orphan legume crop of resource-poor farmers.</title>
        <authorList>
            <person name="Varshney R.K."/>
            <person name="Chen W."/>
            <person name="Li Y."/>
            <person name="Bharti A.K."/>
            <person name="Saxena R.K."/>
            <person name="Schlueter J.A."/>
            <person name="Donoghue M.T."/>
            <person name="Azam S."/>
            <person name="Fan G."/>
            <person name="Whaley A.M."/>
            <person name="Farmer A.D."/>
            <person name="Sheridan J."/>
            <person name="Iwata A."/>
            <person name="Tuteja R."/>
            <person name="Penmetsa R.V."/>
            <person name="Wu W."/>
            <person name="Upadhyaya H.D."/>
            <person name="Yang S.P."/>
            <person name="Shah T."/>
            <person name="Saxena K.B."/>
            <person name="Michael T."/>
            <person name="McCombie W.R."/>
            <person name="Yang B."/>
            <person name="Zhang G."/>
            <person name="Yang H."/>
            <person name="Wang J."/>
            <person name="Spillane C."/>
            <person name="Cook D.R."/>
            <person name="May G.D."/>
            <person name="Xu X."/>
            <person name="Jackson S.A."/>
        </authorList>
    </citation>
    <scope>NUCLEOTIDE SEQUENCE [LARGE SCALE GENOMIC DNA]</scope>
</reference>
<dbReference type="Pfam" id="PF01585">
    <property type="entry name" value="G-patch"/>
    <property type="match status" value="1"/>
</dbReference>
<organism evidence="4 5">
    <name type="scientific">Cajanus cajan</name>
    <name type="common">Pigeon pea</name>
    <name type="synonym">Cajanus indicus</name>
    <dbReference type="NCBI Taxonomy" id="3821"/>
    <lineage>
        <taxon>Eukaryota</taxon>
        <taxon>Viridiplantae</taxon>
        <taxon>Streptophyta</taxon>
        <taxon>Embryophyta</taxon>
        <taxon>Tracheophyta</taxon>
        <taxon>Spermatophyta</taxon>
        <taxon>Magnoliopsida</taxon>
        <taxon>eudicotyledons</taxon>
        <taxon>Gunneridae</taxon>
        <taxon>Pentapetalae</taxon>
        <taxon>rosids</taxon>
        <taxon>fabids</taxon>
        <taxon>Fabales</taxon>
        <taxon>Fabaceae</taxon>
        <taxon>Papilionoideae</taxon>
        <taxon>50 kb inversion clade</taxon>
        <taxon>NPAAA clade</taxon>
        <taxon>indigoferoid/millettioid clade</taxon>
        <taxon>Phaseoleae</taxon>
        <taxon>Cajanus</taxon>
    </lineage>
</organism>
<keyword evidence="5" id="KW-1185">Reference proteome</keyword>